<feature type="signal peptide" evidence="2">
    <location>
        <begin position="1"/>
        <end position="21"/>
    </location>
</feature>
<keyword evidence="4" id="KW-1185">Reference proteome</keyword>
<dbReference type="RefSeq" id="WP_146397193.1">
    <property type="nucleotide sequence ID" value="NZ_SJPQ01000001.1"/>
</dbReference>
<proteinExistence type="predicted"/>
<feature type="chain" id="PRO_5022894551" evidence="2">
    <location>
        <begin position="22"/>
        <end position="325"/>
    </location>
</feature>
<feature type="compositionally biased region" description="Basic and acidic residues" evidence="1">
    <location>
        <begin position="135"/>
        <end position="151"/>
    </location>
</feature>
<keyword evidence="2" id="KW-0732">Signal</keyword>
<evidence type="ECO:0000313" key="3">
    <source>
        <dbReference type="EMBL" id="TWT90371.1"/>
    </source>
</evidence>
<evidence type="ECO:0000313" key="4">
    <source>
        <dbReference type="Proteomes" id="UP000315440"/>
    </source>
</evidence>
<evidence type="ECO:0000256" key="1">
    <source>
        <dbReference type="SAM" id="MobiDB-lite"/>
    </source>
</evidence>
<dbReference type="Proteomes" id="UP000315440">
    <property type="component" value="Unassembled WGS sequence"/>
</dbReference>
<dbReference type="AlphaFoldDB" id="A0A5C5ZU24"/>
<gene>
    <name evidence="3" type="ORF">Mal64_07600</name>
</gene>
<accession>A0A5C5ZU24</accession>
<name>A0A5C5ZU24_9BACT</name>
<evidence type="ECO:0000256" key="2">
    <source>
        <dbReference type="SAM" id="SignalP"/>
    </source>
</evidence>
<protein>
    <submittedName>
        <fullName evidence="3">Uncharacterized protein</fullName>
    </submittedName>
</protein>
<comment type="caution">
    <text evidence="3">The sequence shown here is derived from an EMBL/GenBank/DDBJ whole genome shotgun (WGS) entry which is preliminary data.</text>
</comment>
<dbReference type="OrthoDB" id="245932at2"/>
<reference evidence="3 4" key="1">
    <citation type="submission" date="2019-02" db="EMBL/GenBank/DDBJ databases">
        <title>Deep-cultivation of Planctomycetes and their phenomic and genomic characterization uncovers novel biology.</title>
        <authorList>
            <person name="Wiegand S."/>
            <person name="Jogler M."/>
            <person name="Boedeker C."/>
            <person name="Pinto D."/>
            <person name="Vollmers J."/>
            <person name="Rivas-Marin E."/>
            <person name="Kohn T."/>
            <person name="Peeters S.H."/>
            <person name="Heuer A."/>
            <person name="Rast P."/>
            <person name="Oberbeckmann S."/>
            <person name="Bunk B."/>
            <person name="Jeske O."/>
            <person name="Meyerdierks A."/>
            <person name="Storesund J.E."/>
            <person name="Kallscheuer N."/>
            <person name="Luecker S."/>
            <person name="Lage O.M."/>
            <person name="Pohl T."/>
            <person name="Merkel B.J."/>
            <person name="Hornburger P."/>
            <person name="Mueller R.-W."/>
            <person name="Bruemmer F."/>
            <person name="Labrenz M."/>
            <person name="Spormann A.M."/>
            <person name="Op Den Camp H."/>
            <person name="Overmann J."/>
            <person name="Amann R."/>
            <person name="Jetten M.S.M."/>
            <person name="Mascher T."/>
            <person name="Medema M.H."/>
            <person name="Devos D.P."/>
            <person name="Kaster A.-K."/>
            <person name="Ovreas L."/>
            <person name="Rohde M."/>
            <person name="Galperin M.Y."/>
            <person name="Jogler C."/>
        </authorList>
    </citation>
    <scope>NUCLEOTIDE SEQUENCE [LARGE SCALE GENOMIC DNA]</scope>
    <source>
        <strain evidence="3 4">Mal64</strain>
    </source>
</reference>
<feature type="region of interest" description="Disordered" evidence="1">
    <location>
        <begin position="132"/>
        <end position="151"/>
    </location>
</feature>
<sequence length="325" mass="36298" precursor="true">MIYRTVLALALAIALPTIASAGPLNADQVPEDTKWLAHVDLAALEETKALKEVRGTWPDRAQKFRNWMQETYGIDTREDFEGVTLYGSGYGEGDCVMLLTADFNADKVRSRINKQKDVQETAWRGHTIYTCQASKNKEEPHDSRGDEWSSKKDKKSHTVAWVLVDDNTIAYAKSKRSVKDAVETIEGHSASLKGEDSELTSGVPENAVVYASAIELKSIPHEGAMFPLLRQHKRACFAAGERDGKLFDELKLVARNEEVASQMKQVVEGFSAMLKVSLMDSEPLRKMVEDVEVQQDGATVTASWNGEIQRFAQALQNYKSSQQRR</sequence>
<organism evidence="3 4">
    <name type="scientific">Pseudobythopirellula maris</name>
    <dbReference type="NCBI Taxonomy" id="2527991"/>
    <lineage>
        <taxon>Bacteria</taxon>
        <taxon>Pseudomonadati</taxon>
        <taxon>Planctomycetota</taxon>
        <taxon>Planctomycetia</taxon>
        <taxon>Pirellulales</taxon>
        <taxon>Lacipirellulaceae</taxon>
        <taxon>Pseudobythopirellula</taxon>
    </lineage>
</organism>
<dbReference type="EMBL" id="SJPQ01000001">
    <property type="protein sequence ID" value="TWT90371.1"/>
    <property type="molecule type" value="Genomic_DNA"/>
</dbReference>